<dbReference type="EMBL" id="BAAAXF010000032">
    <property type="protein sequence ID" value="GAA3497378.1"/>
    <property type="molecule type" value="Genomic_DNA"/>
</dbReference>
<feature type="region of interest" description="Disordered" evidence="1">
    <location>
        <begin position="62"/>
        <end position="91"/>
    </location>
</feature>
<sequence>MRDRLQDTSVRARRAVITHVTQQLTTGYNCVVTPSEAITRAPRLYMQARLRSPGTTRLCELQHSERDDGYTSYNAGRSTSTPRTPASTWGGSRRLTNYLQINYDDHCG</sequence>
<gene>
    <name evidence="2" type="ORF">GCM10019016_044800</name>
</gene>
<protein>
    <submittedName>
        <fullName evidence="2">Uncharacterized protein</fullName>
    </submittedName>
</protein>
<dbReference type="Proteomes" id="UP001501455">
    <property type="component" value="Unassembled WGS sequence"/>
</dbReference>
<evidence type="ECO:0000313" key="3">
    <source>
        <dbReference type="Proteomes" id="UP001501455"/>
    </source>
</evidence>
<accession>A0ABP6TRR0</accession>
<feature type="compositionally biased region" description="Low complexity" evidence="1">
    <location>
        <begin position="77"/>
        <end position="88"/>
    </location>
</feature>
<comment type="caution">
    <text evidence="2">The sequence shown here is derived from an EMBL/GenBank/DDBJ whole genome shotgun (WGS) entry which is preliminary data.</text>
</comment>
<reference evidence="3" key="1">
    <citation type="journal article" date="2019" name="Int. J. Syst. Evol. Microbiol.">
        <title>The Global Catalogue of Microorganisms (GCM) 10K type strain sequencing project: providing services to taxonomists for standard genome sequencing and annotation.</title>
        <authorList>
            <consortium name="The Broad Institute Genomics Platform"/>
            <consortium name="The Broad Institute Genome Sequencing Center for Infectious Disease"/>
            <person name="Wu L."/>
            <person name="Ma J."/>
        </authorList>
    </citation>
    <scope>NUCLEOTIDE SEQUENCE [LARGE SCALE GENOMIC DNA]</scope>
    <source>
        <strain evidence="3">JCM 4816</strain>
    </source>
</reference>
<keyword evidence="3" id="KW-1185">Reference proteome</keyword>
<proteinExistence type="predicted"/>
<evidence type="ECO:0000313" key="2">
    <source>
        <dbReference type="EMBL" id="GAA3497378.1"/>
    </source>
</evidence>
<evidence type="ECO:0000256" key="1">
    <source>
        <dbReference type="SAM" id="MobiDB-lite"/>
    </source>
</evidence>
<name>A0ABP6TRR0_9ACTN</name>
<organism evidence="2 3">
    <name type="scientific">Streptomyces prasinosporus</name>
    <dbReference type="NCBI Taxonomy" id="68256"/>
    <lineage>
        <taxon>Bacteria</taxon>
        <taxon>Bacillati</taxon>
        <taxon>Actinomycetota</taxon>
        <taxon>Actinomycetes</taxon>
        <taxon>Kitasatosporales</taxon>
        <taxon>Streptomycetaceae</taxon>
        <taxon>Streptomyces</taxon>
        <taxon>Streptomyces albogriseolus group</taxon>
    </lineage>
</organism>